<dbReference type="Proteomes" id="UP000184035">
    <property type="component" value="Unassembled WGS sequence"/>
</dbReference>
<dbReference type="GO" id="GO:0009231">
    <property type="term" value="P:riboflavin biosynthetic process"/>
    <property type="evidence" value="ECO:0007669"/>
    <property type="project" value="InterPro"/>
</dbReference>
<dbReference type="GO" id="GO:0005524">
    <property type="term" value="F:ATP binding"/>
    <property type="evidence" value="ECO:0007669"/>
    <property type="project" value="UniProtKB-UniRule"/>
</dbReference>
<keyword evidence="9 15" id="KW-0418">Kinase</keyword>
<keyword evidence="18" id="KW-1185">Reference proteome</keyword>
<evidence type="ECO:0000256" key="7">
    <source>
        <dbReference type="ARBA" id="ARBA00022695"/>
    </source>
</evidence>
<comment type="function">
    <text evidence="1">Catalyzes the phosphorylation of riboflavin to FMN followed by the adenylation of FMN to FAD.</text>
</comment>
<keyword evidence="6 15" id="KW-0808">Transferase</keyword>
<organism evidence="17 18">
    <name type="scientific">Clostridium fallax</name>
    <dbReference type="NCBI Taxonomy" id="1533"/>
    <lineage>
        <taxon>Bacteria</taxon>
        <taxon>Bacillati</taxon>
        <taxon>Bacillota</taxon>
        <taxon>Clostridia</taxon>
        <taxon>Eubacteriales</taxon>
        <taxon>Clostridiaceae</taxon>
        <taxon>Clostridium</taxon>
    </lineage>
</organism>
<dbReference type="GO" id="GO:0006747">
    <property type="term" value="P:FAD biosynthetic process"/>
    <property type="evidence" value="ECO:0007669"/>
    <property type="project" value="UniProtKB-UniRule"/>
</dbReference>
<dbReference type="Pfam" id="PF01687">
    <property type="entry name" value="Flavokinase"/>
    <property type="match status" value="1"/>
</dbReference>
<dbReference type="InterPro" id="IPR023468">
    <property type="entry name" value="Riboflavin_kinase"/>
</dbReference>
<dbReference type="PANTHER" id="PTHR22749:SF6">
    <property type="entry name" value="RIBOFLAVIN KINASE"/>
    <property type="match status" value="1"/>
</dbReference>
<comment type="pathway">
    <text evidence="2 15">Cofactor biosynthesis; FAD biosynthesis; FAD from FMN: step 1/1.</text>
</comment>
<dbReference type="GO" id="GO:0008531">
    <property type="term" value="F:riboflavin kinase activity"/>
    <property type="evidence" value="ECO:0007669"/>
    <property type="project" value="UniProtKB-UniRule"/>
</dbReference>
<comment type="similarity">
    <text evidence="15">Belongs to the ribF family.</text>
</comment>
<comment type="catalytic activity">
    <reaction evidence="13 15">
        <text>riboflavin + ATP = FMN + ADP + H(+)</text>
        <dbReference type="Rhea" id="RHEA:14357"/>
        <dbReference type="ChEBI" id="CHEBI:15378"/>
        <dbReference type="ChEBI" id="CHEBI:30616"/>
        <dbReference type="ChEBI" id="CHEBI:57986"/>
        <dbReference type="ChEBI" id="CHEBI:58210"/>
        <dbReference type="ChEBI" id="CHEBI:456216"/>
        <dbReference type="EC" id="2.7.1.26"/>
    </reaction>
</comment>
<dbReference type="RefSeq" id="WP_072894133.1">
    <property type="nucleotide sequence ID" value="NZ_FQVM01000006.1"/>
</dbReference>
<evidence type="ECO:0000256" key="10">
    <source>
        <dbReference type="ARBA" id="ARBA00022827"/>
    </source>
</evidence>
<comment type="pathway">
    <text evidence="3 15">Cofactor biosynthesis; FMN biosynthesis; FMN from riboflavin (ATP route): step 1/1.</text>
</comment>
<evidence type="ECO:0000256" key="4">
    <source>
        <dbReference type="ARBA" id="ARBA00022630"/>
    </source>
</evidence>
<dbReference type="Pfam" id="PF06574">
    <property type="entry name" value="FAD_syn"/>
    <property type="match status" value="1"/>
</dbReference>
<evidence type="ECO:0000256" key="2">
    <source>
        <dbReference type="ARBA" id="ARBA00004726"/>
    </source>
</evidence>
<evidence type="ECO:0000256" key="11">
    <source>
        <dbReference type="ARBA" id="ARBA00022840"/>
    </source>
</evidence>
<dbReference type="Gene3D" id="2.40.30.30">
    <property type="entry name" value="Riboflavin kinase-like"/>
    <property type="match status" value="1"/>
</dbReference>
<evidence type="ECO:0000256" key="14">
    <source>
        <dbReference type="ARBA" id="ARBA00049494"/>
    </source>
</evidence>
<dbReference type="InterPro" id="IPR015865">
    <property type="entry name" value="Riboflavin_kinase_bac/euk"/>
</dbReference>
<evidence type="ECO:0000256" key="6">
    <source>
        <dbReference type="ARBA" id="ARBA00022679"/>
    </source>
</evidence>
<dbReference type="SUPFAM" id="SSF52374">
    <property type="entry name" value="Nucleotidylyl transferase"/>
    <property type="match status" value="1"/>
</dbReference>
<dbReference type="NCBIfam" id="NF004162">
    <property type="entry name" value="PRK05627.1-5"/>
    <property type="match status" value="1"/>
</dbReference>
<dbReference type="PANTHER" id="PTHR22749">
    <property type="entry name" value="RIBOFLAVIN KINASE/FMN ADENYLYLTRANSFERASE"/>
    <property type="match status" value="1"/>
</dbReference>
<dbReference type="NCBIfam" id="TIGR00083">
    <property type="entry name" value="ribF"/>
    <property type="match status" value="1"/>
</dbReference>
<dbReference type="OrthoDB" id="9803667at2"/>
<accession>A0A1M4V3E7</accession>
<keyword evidence="10 15" id="KW-0274">FAD</keyword>
<dbReference type="GO" id="GO:0003919">
    <property type="term" value="F:FMN adenylyltransferase activity"/>
    <property type="evidence" value="ECO:0007669"/>
    <property type="project" value="UniProtKB-UniRule"/>
</dbReference>
<evidence type="ECO:0000256" key="13">
    <source>
        <dbReference type="ARBA" id="ARBA00047880"/>
    </source>
</evidence>
<keyword evidence="11 15" id="KW-0067">ATP-binding</keyword>
<dbReference type="SMART" id="SM00904">
    <property type="entry name" value="Flavokinase"/>
    <property type="match status" value="1"/>
</dbReference>
<dbReference type="FunFam" id="2.40.30.30:FF:000003">
    <property type="entry name" value="Riboflavin biosynthesis protein"/>
    <property type="match status" value="1"/>
</dbReference>
<gene>
    <name evidence="17" type="ORF">SAMN05443638_106125</name>
</gene>
<feature type="domain" description="Riboflavin kinase" evidence="16">
    <location>
        <begin position="181"/>
        <end position="305"/>
    </location>
</feature>
<evidence type="ECO:0000256" key="9">
    <source>
        <dbReference type="ARBA" id="ARBA00022777"/>
    </source>
</evidence>
<keyword evidence="4 15" id="KW-0285">Flavoprotein</keyword>
<evidence type="ECO:0000259" key="16">
    <source>
        <dbReference type="SMART" id="SM00904"/>
    </source>
</evidence>
<dbReference type="InterPro" id="IPR014729">
    <property type="entry name" value="Rossmann-like_a/b/a_fold"/>
</dbReference>
<dbReference type="UniPathway" id="UPA00277">
    <property type="reaction ID" value="UER00407"/>
</dbReference>
<evidence type="ECO:0000256" key="3">
    <source>
        <dbReference type="ARBA" id="ARBA00005201"/>
    </source>
</evidence>
<dbReference type="AlphaFoldDB" id="A0A1M4V3E7"/>
<keyword evidence="5 15" id="KW-0288">FMN</keyword>
<dbReference type="STRING" id="1533.SAMN05443638_106125"/>
<comment type="catalytic activity">
    <reaction evidence="14 15">
        <text>FMN + ATP + H(+) = FAD + diphosphate</text>
        <dbReference type="Rhea" id="RHEA:17237"/>
        <dbReference type="ChEBI" id="CHEBI:15378"/>
        <dbReference type="ChEBI" id="CHEBI:30616"/>
        <dbReference type="ChEBI" id="CHEBI:33019"/>
        <dbReference type="ChEBI" id="CHEBI:57692"/>
        <dbReference type="ChEBI" id="CHEBI:58210"/>
        <dbReference type="EC" id="2.7.7.2"/>
    </reaction>
</comment>
<dbReference type="SUPFAM" id="SSF82114">
    <property type="entry name" value="Riboflavin kinase-like"/>
    <property type="match status" value="1"/>
</dbReference>
<dbReference type="InterPro" id="IPR023465">
    <property type="entry name" value="Riboflavin_kinase_dom_sf"/>
</dbReference>
<dbReference type="UniPathway" id="UPA00276">
    <property type="reaction ID" value="UER00406"/>
</dbReference>
<evidence type="ECO:0000256" key="12">
    <source>
        <dbReference type="ARBA" id="ARBA00023268"/>
    </source>
</evidence>
<evidence type="ECO:0000313" key="17">
    <source>
        <dbReference type="EMBL" id="SHE63496.1"/>
    </source>
</evidence>
<dbReference type="Gene3D" id="3.40.50.620">
    <property type="entry name" value="HUPs"/>
    <property type="match status" value="1"/>
</dbReference>
<keyword evidence="8 15" id="KW-0547">Nucleotide-binding</keyword>
<keyword evidence="12" id="KW-0511">Multifunctional enzyme</keyword>
<dbReference type="CDD" id="cd02064">
    <property type="entry name" value="FAD_synthetase_N"/>
    <property type="match status" value="1"/>
</dbReference>
<sequence>MIVINEDFNKKLDKNTFIALGSFDGIHLGHLSLINKVVSLAKEKDFYSMVFTFKNHPLSLIDKNKVPKLIMNNNYKLDILDSLDVDIACLRTFDKSLMELSPEDFILMLIEKYNMKGVVVGFNYRFGYKNLGDITLLKRLSEKYNFKLVVIDAFKYNSEVVSSTRIREALKDGKVEEAMKMLSKPYMVQGKVVMGRQIGREIGFPTANLELDDRYLIPKIGVYYTNIKWNNEIFKGITSIGHNPTVEGKKLTIETYILNFNKNIYNDELKLYFIERIRDEKKFNSIEDLKIQLIKDKNVAKERKIMINI</sequence>
<dbReference type="GO" id="GO:0009398">
    <property type="term" value="P:FMN biosynthetic process"/>
    <property type="evidence" value="ECO:0007669"/>
    <property type="project" value="UniProtKB-UniRule"/>
</dbReference>
<dbReference type="FunFam" id="3.40.50.620:FF:000021">
    <property type="entry name" value="Riboflavin biosynthesis protein"/>
    <property type="match status" value="1"/>
</dbReference>
<name>A0A1M4V3E7_9CLOT</name>
<dbReference type="InterPro" id="IPR015864">
    <property type="entry name" value="FAD_synthase"/>
</dbReference>
<dbReference type="PIRSF" id="PIRSF004491">
    <property type="entry name" value="FAD_Synth"/>
    <property type="match status" value="1"/>
</dbReference>
<reference evidence="17 18" key="1">
    <citation type="submission" date="2016-11" db="EMBL/GenBank/DDBJ databases">
        <authorList>
            <person name="Jaros S."/>
            <person name="Januszkiewicz K."/>
            <person name="Wedrychowicz H."/>
        </authorList>
    </citation>
    <scope>NUCLEOTIDE SEQUENCE [LARGE SCALE GENOMIC DNA]</scope>
    <source>
        <strain evidence="17 18">DSM 2631</strain>
    </source>
</reference>
<dbReference type="EMBL" id="FQVM01000006">
    <property type="protein sequence ID" value="SHE63496.1"/>
    <property type="molecule type" value="Genomic_DNA"/>
</dbReference>
<evidence type="ECO:0000256" key="8">
    <source>
        <dbReference type="ARBA" id="ARBA00022741"/>
    </source>
</evidence>
<evidence type="ECO:0000256" key="1">
    <source>
        <dbReference type="ARBA" id="ARBA00002121"/>
    </source>
</evidence>
<dbReference type="EC" id="2.7.1.26" evidence="15"/>
<evidence type="ECO:0000313" key="18">
    <source>
        <dbReference type="Proteomes" id="UP000184035"/>
    </source>
</evidence>
<evidence type="ECO:0000256" key="5">
    <source>
        <dbReference type="ARBA" id="ARBA00022643"/>
    </source>
</evidence>
<proteinExistence type="inferred from homology"/>
<keyword evidence="7 15" id="KW-0548">Nucleotidyltransferase</keyword>
<dbReference type="EC" id="2.7.7.2" evidence="15"/>
<evidence type="ECO:0000256" key="15">
    <source>
        <dbReference type="PIRNR" id="PIRNR004491"/>
    </source>
</evidence>
<dbReference type="InterPro" id="IPR002606">
    <property type="entry name" value="Riboflavin_kinase_bac"/>
</dbReference>
<protein>
    <recommendedName>
        <fullName evidence="15">Riboflavin biosynthesis protein</fullName>
    </recommendedName>
    <domain>
        <recommendedName>
            <fullName evidence="15">Riboflavin kinase</fullName>
            <ecNumber evidence="15">2.7.1.26</ecNumber>
        </recommendedName>
        <alternativeName>
            <fullName evidence="15">Flavokinase</fullName>
        </alternativeName>
    </domain>
    <domain>
        <recommendedName>
            <fullName evidence="15">FMN adenylyltransferase</fullName>
            <ecNumber evidence="15">2.7.7.2</ecNumber>
        </recommendedName>
        <alternativeName>
            <fullName evidence="15">FAD pyrophosphorylase</fullName>
        </alternativeName>
        <alternativeName>
            <fullName evidence="15">FAD synthase</fullName>
        </alternativeName>
    </domain>
</protein>